<evidence type="ECO:0000313" key="5">
    <source>
        <dbReference type="Proteomes" id="UP001156882"/>
    </source>
</evidence>
<feature type="compositionally biased region" description="Low complexity" evidence="1">
    <location>
        <begin position="225"/>
        <end position="246"/>
    </location>
</feature>
<reference evidence="5" key="1">
    <citation type="journal article" date="2019" name="Int. J. Syst. Evol. Microbiol.">
        <title>The Global Catalogue of Microorganisms (GCM) 10K type strain sequencing project: providing services to taxonomists for standard genome sequencing and annotation.</title>
        <authorList>
            <consortium name="The Broad Institute Genomics Platform"/>
            <consortium name="The Broad Institute Genome Sequencing Center for Infectious Disease"/>
            <person name="Wu L."/>
            <person name="Ma J."/>
        </authorList>
    </citation>
    <scope>NUCLEOTIDE SEQUENCE [LARGE SCALE GENOMIC DNA]</scope>
    <source>
        <strain evidence="5">NBRC 101365</strain>
    </source>
</reference>
<keyword evidence="5" id="KW-1185">Reference proteome</keyword>
<dbReference type="RefSeq" id="WP_284311975.1">
    <property type="nucleotide sequence ID" value="NZ_BSPC01000018.1"/>
</dbReference>
<dbReference type="Pfam" id="PF04773">
    <property type="entry name" value="FecR"/>
    <property type="match status" value="1"/>
</dbReference>
<evidence type="ECO:0000313" key="4">
    <source>
        <dbReference type="EMBL" id="GLS19097.1"/>
    </source>
</evidence>
<feature type="domain" description="FecR protein" evidence="3">
    <location>
        <begin position="60"/>
        <end position="158"/>
    </location>
</feature>
<feature type="chain" id="PRO_5046142024" description="FecR protein domain-containing protein" evidence="2">
    <location>
        <begin position="28"/>
        <end position="254"/>
    </location>
</feature>
<feature type="signal peptide" evidence="2">
    <location>
        <begin position="1"/>
        <end position="27"/>
    </location>
</feature>
<protein>
    <recommendedName>
        <fullName evidence="3">FecR protein domain-containing protein</fullName>
    </recommendedName>
</protein>
<dbReference type="Gene3D" id="2.60.120.1440">
    <property type="match status" value="1"/>
</dbReference>
<evidence type="ECO:0000259" key="3">
    <source>
        <dbReference type="Pfam" id="PF04773"/>
    </source>
</evidence>
<sequence>MPLSRLSYLPALGVIAASLLASPGALAAEAIGDAVGVTPAAVGTVSGDLGINVPVYRDETVQTGPTGVLEIKFLDQTRLALGSNSSVKLDRFVYSGGQASDVVVGLSKGVFRFATGVSRKKAYWIETPLAGIGVRGTNFTAEISAAYERYTIWEGAIEICPRQAGRTTDQERKRQNCPVLRRPGDTLTVLPGGTTRRGGSPVIVTLSCAQTAGAALCGPYGGRPPGRNGQNRPGFNFPTFNPPTRRGGFGAPAQ</sequence>
<dbReference type="PANTHER" id="PTHR38731">
    <property type="entry name" value="LIPL45-RELATED LIPOPROTEIN-RELATED"/>
    <property type="match status" value="1"/>
</dbReference>
<evidence type="ECO:0000256" key="2">
    <source>
        <dbReference type="SAM" id="SignalP"/>
    </source>
</evidence>
<feature type="region of interest" description="Disordered" evidence="1">
    <location>
        <begin position="220"/>
        <end position="254"/>
    </location>
</feature>
<proteinExistence type="predicted"/>
<organism evidence="4 5">
    <name type="scientific">Labrys miyagiensis</name>
    <dbReference type="NCBI Taxonomy" id="346912"/>
    <lineage>
        <taxon>Bacteria</taxon>
        <taxon>Pseudomonadati</taxon>
        <taxon>Pseudomonadota</taxon>
        <taxon>Alphaproteobacteria</taxon>
        <taxon>Hyphomicrobiales</taxon>
        <taxon>Xanthobacteraceae</taxon>
        <taxon>Labrys</taxon>
    </lineage>
</organism>
<dbReference type="InterPro" id="IPR006860">
    <property type="entry name" value="FecR"/>
</dbReference>
<name>A0ABQ6CFF5_9HYPH</name>
<evidence type="ECO:0000256" key="1">
    <source>
        <dbReference type="SAM" id="MobiDB-lite"/>
    </source>
</evidence>
<keyword evidence="2" id="KW-0732">Signal</keyword>
<feature type="region of interest" description="Disordered" evidence="1">
    <location>
        <begin position="165"/>
        <end position="194"/>
    </location>
</feature>
<dbReference type="EMBL" id="BSPC01000018">
    <property type="protein sequence ID" value="GLS19097.1"/>
    <property type="molecule type" value="Genomic_DNA"/>
</dbReference>
<accession>A0ABQ6CFF5</accession>
<gene>
    <name evidence="4" type="ORF">GCM10007874_21140</name>
</gene>
<dbReference type="Proteomes" id="UP001156882">
    <property type="component" value="Unassembled WGS sequence"/>
</dbReference>
<comment type="caution">
    <text evidence="4">The sequence shown here is derived from an EMBL/GenBank/DDBJ whole genome shotgun (WGS) entry which is preliminary data.</text>
</comment>